<dbReference type="SUPFAM" id="SSF52821">
    <property type="entry name" value="Rhodanese/Cell cycle control phosphatase"/>
    <property type="match status" value="1"/>
</dbReference>
<feature type="domain" description="Rhodanese" evidence="2">
    <location>
        <begin position="99"/>
        <end position="176"/>
    </location>
</feature>
<feature type="region of interest" description="Disordered" evidence="1">
    <location>
        <begin position="157"/>
        <end position="176"/>
    </location>
</feature>
<evidence type="ECO:0000313" key="4">
    <source>
        <dbReference type="Proteomes" id="UP000070560"/>
    </source>
</evidence>
<accession>A0A7U4THX5</accession>
<dbReference type="PROSITE" id="PS50206">
    <property type="entry name" value="RHODANESE_3"/>
    <property type="match status" value="1"/>
</dbReference>
<dbReference type="InterPro" id="IPR001763">
    <property type="entry name" value="Rhodanese-like_dom"/>
</dbReference>
<dbReference type="InterPro" id="IPR036873">
    <property type="entry name" value="Rhodanese-like_dom_sf"/>
</dbReference>
<dbReference type="KEGG" id="daw:HS1_002487"/>
<keyword evidence="3" id="KW-0808">Transferase</keyword>
<gene>
    <name evidence="3" type="ORF">HS1_002487</name>
</gene>
<name>A0A7U4THX5_DESA2</name>
<evidence type="ECO:0000259" key="2">
    <source>
        <dbReference type="PROSITE" id="PS50206"/>
    </source>
</evidence>
<dbReference type="Proteomes" id="UP000070560">
    <property type="component" value="Chromosome"/>
</dbReference>
<dbReference type="GO" id="GO:0016740">
    <property type="term" value="F:transferase activity"/>
    <property type="evidence" value="ECO:0007669"/>
    <property type="project" value="UniProtKB-KW"/>
</dbReference>
<dbReference type="OrthoDB" id="5471138at2"/>
<protein>
    <submittedName>
        <fullName evidence="3">Rhodanese-related sulfurtransferase</fullName>
    </submittedName>
</protein>
<reference evidence="3 4" key="1">
    <citation type="submission" date="2015-10" db="EMBL/GenBank/DDBJ databases">
        <title>Candidatus Desulfofervidus auxilii, a hydrogenotrophic sulfate-reducing bacterium involved in the thermophilic anaerobic oxidation of methane.</title>
        <authorList>
            <person name="Krukenberg V."/>
            <person name="Richter M."/>
            <person name="Wegener G."/>
        </authorList>
    </citation>
    <scope>NUCLEOTIDE SEQUENCE [LARGE SCALE GENOMIC DNA]</scope>
    <source>
        <strain evidence="3 4">HS1</strain>
    </source>
</reference>
<keyword evidence="4" id="KW-1185">Reference proteome</keyword>
<sequence length="235" mass="26189">MKRLAILAVAMFVVSMLFGGNVKAYETITAWEVYEAAENAPEIINNGAYFIDVRTTEEFLWVGTCELPDGSTPWNIPWKLWGYEFSETDGKVKAGGIVVKELFLSLVKRTFPEGSILVLMCRSGHRSTFAAEYLEEQLGEDYYTIYEIDNPLKNAENGKGGSGGFQGSSSVDPNDKGYRGYPERLPFCSETTEHPCVAKYSSEIGDASDSVSWMDSGLPMTQTVDKDKIWLYMAK</sequence>
<dbReference type="Gene3D" id="3.40.250.10">
    <property type="entry name" value="Rhodanese-like domain"/>
    <property type="match status" value="1"/>
</dbReference>
<evidence type="ECO:0000313" key="3">
    <source>
        <dbReference type="EMBL" id="AMM42269.1"/>
    </source>
</evidence>
<evidence type="ECO:0000256" key="1">
    <source>
        <dbReference type="SAM" id="MobiDB-lite"/>
    </source>
</evidence>
<dbReference type="RefSeq" id="WP_156469483.1">
    <property type="nucleotide sequence ID" value="NZ_CP013015.1"/>
</dbReference>
<proteinExistence type="predicted"/>
<dbReference type="EMBL" id="CP013015">
    <property type="protein sequence ID" value="AMM42269.1"/>
    <property type="molecule type" value="Genomic_DNA"/>
</dbReference>
<dbReference type="AlphaFoldDB" id="A0A7U4THX5"/>
<organism evidence="3 4">
    <name type="scientific">Desulfofervidus auxilii</name>
    <dbReference type="NCBI Taxonomy" id="1621989"/>
    <lineage>
        <taxon>Bacteria</taxon>
        <taxon>Pseudomonadati</taxon>
        <taxon>Thermodesulfobacteriota</taxon>
        <taxon>Candidatus Desulfofervidia</taxon>
        <taxon>Candidatus Desulfofervidales</taxon>
        <taxon>Candidatus Desulfofervidaceae</taxon>
        <taxon>Candidatus Desulfofervidus</taxon>
    </lineage>
</organism>